<dbReference type="KEGG" id="qsa:O6P43_000699"/>
<dbReference type="Pfam" id="PF03398">
    <property type="entry name" value="Ist1"/>
    <property type="match status" value="1"/>
</dbReference>
<accession>A0AAD7QHF0</accession>
<protein>
    <submittedName>
        <fullName evidence="3">Regulator of Vps4 activity in the MVB pathway protein</fullName>
    </submittedName>
</protein>
<comment type="caution">
    <text evidence="3">The sequence shown here is derived from an EMBL/GenBank/DDBJ whole genome shotgun (WGS) entry which is preliminary data.</text>
</comment>
<dbReference type="Proteomes" id="UP001163823">
    <property type="component" value="Chromosome 1"/>
</dbReference>
<dbReference type="Gene3D" id="1.20.1260.60">
    <property type="entry name" value="Vacuolar protein sorting-associated protein Ist1"/>
    <property type="match status" value="1"/>
</dbReference>
<feature type="compositionally biased region" description="Basic residues" evidence="2">
    <location>
        <begin position="435"/>
        <end position="447"/>
    </location>
</feature>
<reference evidence="3 4" key="1">
    <citation type="journal article" date="2023" name="Science">
        <title>Elucidation of the pathway for biosynthesis of saponin adjuvants from the soapbark tree.</title>
        <authorList>
            <person name="Reed J."/>
            <person name="Orme A."/>
            <person name="El-Demerdash A."/>
            <person name="Owen C."/>
            <person name="Martin L.B.B."/>
            <person name="Misra R.C."/>
            <person name="Kikuchi S."/>
            <person name="Rejzek M."/>
            <person name="Martin A.C."/>
            <person name="Harkess A."/>
            <person name="Leebens-Mack J."/>
            <person name="Louveau T."/>
            <person name="Stephenson M.J."/>
            <person name="Osbourn A."/>
        </authorList>
    </citation>
    <scope>NUCLEOTIDE SEQUENCE [LARGE SCALE GENOMIC DNA]</scope>
    <source>
        <strain evidence="3">S10</strain>
    </source>
</reference>
<dbReference type="InterPro" id="IPR005061">
    <property type="entry name" value="Ist1"/>
</dbReference>
<dbReference type="AlphaFoldDB" id="A0AAD7QHF0"/>
<dbReference type="InterPro" id="IPR042277">
    <property type="entry name" value="IST1-like"/>
</dbReference>
<proteinExistence type="inferred from homology"/>
<feature type="region of interest" description="Disordered" evidence="2">
    <location>
        <begin position="385"/>
        <end position="412"/>
    </location>
</feature>
<dbReference type="EMBL" id="JARAOO010000001">
    <property type="protein sequence ID" value="KAJ7981434.1"/>
    <property type="molecule type" value="Genomic_DNA"/>
</dbReference>
<gene>
    <name evidence="3" type="ORF">O6P43_000699</name>
</gene>
<dbReference type="PANTHER" id="PTHR12161:SF44">
    <property type="entry name" value="REGULATOR OF VPS4 ACTIVITY IN THE MVB PATHWAY PROTEIN"/>
    <property type="match status" value="1"/>
</dbReference>
<evidence type="ECO:0000313" key="3">
    <source>
        <dbReference type="EMBL" id="KAJ7981434.1"/>
    </source>
</evidence>
<evidence type="ECO:0000256" key="1">
    <source>
        <dbReference type="ARBA" id="ARBA00005536"/>
    </source>
</evidence>
<sequence length="621" mass="71283">MFDILFGWRKASKCKKLIKRVQCRLKLLKNKRNTIVRQLREDIAELIKNGHEETAFNRVEQLINDESIATVYELLDHFCEFILIHLSYIRRHKDCPNDINEAISSLIFASARCGDLPELHAIRKLFGERYGHKFAMTAVELFPGNLVNRQINEKLSMKSVPDDLKYRVVDEIAREYYLQPELLALEYYSEWHQLQGKQNNGNQLMVTDSQTDDIIAGSEMHPSNVEEIDTNVEEIDRDVIWKDPSGMIFLTTPSNPCSNQDIMSNTSASFSSVQKSPPYNLVSPLNKKVEKVEKFDKLNSSINFAVSGLGDNEERIAAASAAESLPLFPEEMVVYLDEIEECHSSVSKYGCQDQRLFKFRSSVLPRRGKLEFGCDQSTMVNVELLSEKSGTGSSRKSWETPEKMSRRRSVSLENQSVKDVGCMLYYYKPCVSPSTHKHGSHYSRKQQRPLGEDSQANDDQKKLKQHQSSELKIDFQSCKWRHGAESSCYNLKMNGCSSEHPYYHCGFDDKDNWEDLPVKQKSRIRNGVGFPASHVKQETLFGECCQWHSSGIENQMKKWNGLLSLTNQGEEATTIVLLCIMFSHTQIARVISNTKKSKQRYLIRWAPFHLLIVSDQIFLVL</sequence>
<feature type="compositionally biased region" description="Basic and acidic residues" evidence="2">
    <location>
        <begin position="458"/>
        <end position="468"/>
    </location>
</feature>
<organism evidence="3 4">
    <name type="scientific">Quillaja saponaria</name>
    <name type="common">Soap bark tree</name>
    <dbReference type="NCBI Taxonomy" id="32244"/>
    <lineage>
        <taxon>Eukaryota</taxon>
        <taxon>Viridiplantae</taxon>
        <taxon>Streptophyta</taxon>
        <taxon>Embryophyta</taxon>
        <taxon>Tracheophyta</taxon>
        <taxon>Spermatophyta</taxon>
        <taxon>Magnoliopsida</taxon>
        <taxon>eudicotyledons</taxon>
        <taxon>Gunneridae</taxon>
        <taxon>Pentapetalae</taxon>
        <taxon>rosids</taxon>
        <taxon>fabids</taxon>
        <taxon>Fabales</taxon>
        <taxon>Quillajaceae</taxon>
        <taxon>Quillaja</taxon>
    </lineage>
</organism>
<dbReference type="GO" id="GO:0015031">
    <property type="term" value="P:protein transport"/>
    <property type="evidence" value="ECO:0007669"/>
    <property type="project" value="InterPro"/>
</dbReference>
<dbReference type="FunFam" id="1.20.1260.60:FF:000002">
    <property type="entry name" value="Vacuolar protein sorting-associated protein IST1"/>
    <property type="match status" value="1"/>
</dbReference>
<evidence type="ECO:0000256" key="2">
    <source>
        <dbReference type="SAM" id="MobiDB-lite"/>
    </source>
</evidence>
<feature type="region of interest" description="Disordered" evidence="2">
    <location>
        <begin position="433"/>
        <end position="468"/>
    </location>
</feature>
<keyword evidence="4" id="KW-1185">Reference proteome</keyword>
<dbReference type="PANTHER" id="PTHR12161">
    <property type="entry name" value="IST1 FAMILY MEMBER"/>
    <property type="match status" value="1"/>
</dbReference>
<name>A0AAD7QHF0_QUISA</name>
<comment type="similarity">
    <text evidence="1">Belongs to the IST1 family.</text>
</comment>
<evidence type="ECO:0000313" key="4">
    <source>
        <dbReference type="Proteomes" id="UP001163823"/>
    </source>
</evidence>